<feature type="domain" description="RNA polymerase sigma-70" evidence="7">
    <location>
        <begin position="348"/>
        <end position="374"/>
    </location>
</feature>
<sequence>MVSDPCRKKVKAIIDALLSLADKQGYVTIDDLMVYFPNEDDDHESIRVVIVYLRNQGVEIIDSPALLDNKGDMSSGRSPVSSPFEGTEDTIGLYLKEMSQEPLLSMPEEQLIAQRIEQGRLAKIELASIDNDAQPERVAELQLLIAEGEEAWEHLIKANTRLVVSIAKRYIGRGIPFLDLIQEGNLGLIKAVEKFDYKRGFRFSTYATWWIRQSITRSISDQSRTIRIPVHMIDRIGELFRVHHELEQSLGRKPLAKEIAEKLNLSVEKVQWIMRISWPPLSLETPVGDDEESDLGMFVEDEENPSPIDVTYQSMMHEKIDEVLATLTPREARILRMRFGLDGGRAYTLEEVGLKFGLTRERIRQIEGKALRQLRHPYKARQLKDFL</sequence>
<evidence type="ECO:0000256" key="2">
    <source>
        <dbReference type="ARBA" id="ARBA00023082"/>
    </source>
</evidence>
<dbReference type="PROSITE" id="PS00716">
    <property type="entry name" value="SIGMA70_2"/>
    <property type="match status" value="1"/>
</dbReference>
<keyword evidence="4 5" id="KW-0804">Transcription</keyword>
<evidence type="ECO:0000313" key="8">
    <source>
        <dbReference type="EMBL" id="SMX54728.1"/>
    </source>
</evidence>
<dbReference type="Gene3D" id="1.10.10.10">
    <property type="entry name" value="Winged helix-like DNA-binding domain superfamily/Winged helix DNA-binding domain"/>
    <property type="match status" value="2"/>
</dbReference>
<dbReference type="Pfam" id="PF03979">
    <property type="entry name" value="Sigma70_r1_1"/>
    <property type="match status" value="1"/>
</dbReference>
<dbReference type="InterPro" id="IPR013325">
    <property type="entry name" value="RNA_pol_sigma_r2"/>
</dbReference>
<dbReference type="InterPro" id="IPR050239">
    <property type="entry name" value="Sigma-70_RNA_pol_init_factors"/>
</dbReference>
<dbReference type="SUPFAM" id="SSF88946">
    <property type="entry name" value="Sigma2 domain of RNA polymerase sigma factors"/>
    <property type="match status" value="1"/>
</dbReference>
<dbReference type="Pfam" id="PF04545">
    <property type="entry name" value="Sigma70_r4"/>
    <property type="match status" value="1"/>
</dbReference>
<dbReference type="SUPFAM" id="SSF88659">
    <property type="entry name" value="Sigma3 and sigma4 domains of RNA polymerase sigma factors"/>
    <property type="match status" value="2"/>
</dbReference>
<dbReference type="AlphaFoldDB" id="A0A1Y6K767"/>
<dbReference type="Pfam" id="PF04542">
    <property type="entry name" value="Sigma70_r2"/>
    <property type="match status" value="1"/>
</dbReference>
<dbReference type="RefSeq" id="WP_197687114.1">
    <property type="nucleotide sequence ID" value="NZ_LT859958.1"/>
</dbReference>
<reference evidence="9" key="1">
    <citation type="submission" date="2017-05" db="EMBL/GenBank/DDBJ databases">
        <authorList>
            <person name="Kirkegaard R."/>
            <person name="Mcilroy J S."/>
        </authorList>
    </citation>
    <scope>NUCLEOTIDE SEQUENCE [LARGE SCALE GENOMIC DNA]</scope>
</reference>
<keyword evidence="9" id="KW-1185">Reference proteome</keyword>
<keyword evidence="1 5" id="KW-0805">Transcription regulation</keyword>
<accession>A0A1Y6K767</accession>
<dbReference type="Proteomes" id="UP000195514">
    <property type="component" value="Chromosome I"/>
</dbReference>
<dbReference type="InterPro" id="IPR036388">
    <property type="entry name" value="WH-like_DNA-bd_sf"/>
</dbReference>
<feature type="domain" description="RNA polymerase sigma-70" evidence="6">
    <location>
        <begin position="179"/>
        <end position="192"/>
    </location>
</feature>
<dbReference type="PRINTS" id="PR00046">
    <property type="entry name" value="SIGMA70FCT"/>
</dbReference>
<evidence type="ECO:0000256" key="3">
    <source>
        <dbReference type="ARBA" id="ARBA00023125"/>
    </source>
</evidence>
<dbReference type="Pfam" id="PF00140">
    <property type="entry name" value="Sigma70_r1_2"/>
    <property type="match status" value="1"/>
</dbReference>
<dbReference type="KEGG" id="abat:CFX1CAM_1663"/>
<evidence type="ECO:0000256" key="4">
    <source>
        <dbReference type="ARBA" id="ARBA00023163"/>
    </source>
</evidence>
<dbReference type="InterPro" id="IPR007127">
    <property type="entry name" value="RNA_pol_sigma_70_r1_1"/>
</dbReference>
<gene>
    <name evidence="8" type="primary">sigA</name>
    <name evidence="8" type="ORF">CFX1CAM_1663</name>
</gene>
<name>A0A1Y6K767_9CHLR</name>
<evidence type="ECO:0000259" key="6">
    <source>
        <dbReference type="PROSITE" id="PS00715"/>
    </source>
</evidence>
<evidence type="ECO:0000259" key="7">
    <source>
        <dbReference type="PROSITE" id="PS00716"/>
    </source>
</evidence>
<proteinExistence type="inferred from homology"/>
<dbReference type="InterPro" id="IPR007627">
    <property type="entry name" value="RNA_pol_sigma70_r2"/>
</dbReference>
<dbReference type="Gene3D" id="1.10.220.120">
    <property type="entry name" value="Sigma-70 factor, region 1.1"/>
    <property type="match status" value="1"/>
</dbReference>
<keyword evidence="2 5" id="KW-0731">Sigma factor</keyword>
<dbReference type="InterPro" id="IPR013324">
    <property type="entry name" value="RNA_pol_sigma_r3/r4-like"/>
</dbReference>
<dbReference type="PROSITE" id="PS00715">
    <property type="entry name" value="SIGMA70_1"/>
    <property type="match status" value="1"/>
</dbReference>
<dbReference type="InterPro" id="IPR014284">
    <property type="entry name" value="RNA_pol_sigma-70_dom"/>
</dbReference>
<dbReference type="PANTHER" id="PTHR30603">
    <property type="entry name" value="RNA POLYMERASE SIGMA FACTOR RPO"/>
    <property type="match status" value="1"/>
</dbReference>
<dbReference type="InterPro" id="IPR042189">
    <property type="entry name" value="RNA_pol_sigma_70_r1_1_sf"/>
</dbReference>
<dbReference type="Pfam" id="PF04539">
    <property type="entry name" value="Sigma70_r3"/>
    <property type="match status" value="1"/>
</dbReference>
<dbReference type="EMBL" id="LT859958">
    <property type="protein sequence ID" value="SMX54728.1"/>
    <property type="molecule type" value="Genomic_DNA"/>
</dbReference>
<evidence type="ECO:0000313" key="9">
    <source>
        <dbReference type="Proteomes" id="UP000195514"/>
    </source>
</evidence>
<dbReference type="InterPro" id="IPR000943">
    <property type="entry name" value="RNA_pol_sigma70"/>
</dbReference>
<dbReference type="InterPro" id="IPR009042">
    <property type="entry name" value="RNA_pol_sigma70_r1_2"/>
</dbReference>
<comment type="similarity">
    <text evidence="5">Belongs to the sigma-70 factor family.</text>
</comment>
<protein>
    <recommendedName>
        <fullName evidence="5">RNA polymerase sigma factor</fullName>
    </recommendedName>
</protein>
<evidence type="ECO:0000256" key="5">
    <source>
        <dbReference type="RuleBase" id="RU362124"/>
    </source>
</evidence>
<comment type="function">
    <text evidence="5">Sigma factors are initiation factors that promote the attachment of RNA polymerase to specific initiation sites and are then released.</text>
</comment>
<dbReference type="NCBIfam" id="TIGR02937">
    <property type="entry name" value="sigma70-ECF"/>
    <property type="match status" value="1"/>
</dbReference>
<dbReference type="Gene3D" id="1.10.601.10">
    <property type="entry name" value="RNA Polymerase Primary Sigma Factor"/>
    <property type="match status" value="1"/>
</dbReference>
<dbReference type="FunFam" id="1.10.601.10:FF:000001">
    <property type="entry name" value="RNA polymerase sigma factor SigA"/>
    <property type="match status" value="1"/>
</dbReference>
<dbReference type="CDD" id="cd06171">
    <property type="entry name" value="Sigma70_r4"/>
    <property type="match status" value="1"/>
</dbReference>
<evidence type="ECO:0000256" key="1">
    <source>
        <dbReference type="ARBA" id="ARBA00023015"/>
    </source>
</evidence>
<organism evidence="8 9">
    <name type="scientific">Candidatus Brevifilum fermentans</name>
    <dbReference type="NCBI Taxonomy" id="1986204"/>
    <lineage>
        <taxon>Bacteria</taxon>
        <taxon>Bacillati</taxon>
        <taxon>Chloroflexota</taxon>
        <taxon>Anaerolineae</taxon>
        <taxon>Anaerolineales</taxon>
        <taxon>Anaerolineaceae</taxon>
        <taxon>Candidatus Brevifilum</taxon>
    </lineage>
</organism>
<dbReference type="GO" id="GO:0003677">
    <property type="term" value="F:DNA binding"/>
    <property type="evidence" value="ECO:0007669"/>
    <property type="project" value="UniProtKB-KW"/>
</dbReference>
<dbReference type="InterPro" id="IPR007630">
    <property type="entry name" value="RNA_pol_sigma70_r4"/>
</dbReference>
<dbReference type="GO" id="GO:0006352">
    <property type="term" value="P:DNA-templated transcription initiation"/>
    <property type="evidence" value="ECO:0007669"/>
    <property type="project" value="InterPro"/>
</dbReference>
<keyword evidence="3 5" id="KW-0238">DNA-binding</keyword>
<dbReference type="InterPro" id="IPR007624">
    <property type="entry name" value="RNA_pol_sigma70_r3"/>
</dbReference>
<dbReference type="GO" id="GO:0016987">
    <property type="term" value="F:sigma factor activity"/>
    <property type="evidence" value="ECO:0007669"/>
    <property type="project" value="UniProtKB-KW"/>
</dbReference>
<dbReference type="PANTHER" id="PTHR30603:SF47">
    <property type="entry name" value="RNA POLYMERASE SIGMA FACTOR SIGD, CHLOROPLASTIC"/>
    <property type="match status" value="1"/>
</dbReference>